<dbReference type="GO" id="GO:0008233">
    <property type="term" value="F:peptidase activity"/>
    <property type="evidence" value="ECO:0007669"/>
    <property type="project" value="InterPro"/>
</dbReference>
<evidence type="ECO:0000256" key="2">
    <source>
        <dbReference type="SAM" id="Phobius"/>
    </source>
</evidence>
<feature type="compositionally biased region" description="Low complexity" evidence="1">
    <location>
        <begin position="42"/>
        <end position="85"/>
    </location>
</feature>
<gene>
    <name evidence="3" type="ORF">AN215_10420</name>
</gene>
<dbReference type="Pfam" id="PF13367">
    <property type="entry name" value="PrsW-protease"/>
    <property type="match status" value="1"/>
</dbReference>
<keyword evidence="2" id="KW-0812">Transmembrane</keyword>
<name>A0A1E7JP15_9ACTN</name>
<feature type="compositionally biased region" description="Basic and acidic residues" evidence="1">
    <location>
        <begin position="32"/>
        <end position="41"/>
    </location>
</feature>
<dbReference type="PANTHER" id="PTHR36844:SF1">
    <property type="entry name" value="PROTEASE PRSW"/>
    <property type="match status" value="1"/>
</dbReference>
<feature type="transmembrane region" description="Helical" evidence="2">
    <location>
        <begin position="237"/>
        <end position="262"/>
    </location>
</feature>
<dbReference type="PATRIC" id="fig|933944.5.peg.220"/>
<keyword evidence="2" id="KW-0472">Membrane</keyword>
<feature type="transmembrane region" description="Helical" evidence="2">
    <location>
        <begin position="177"/>
        <end position="195"/>
    </location>
</feature>
<evidence type="ECO:0000313" key="4">
    <source>
        <dbReference type="Proteomes" id="UP000176087"/>
    </source>
</evidence>
<evidence type="ECO:0008006" key="5">
    <source>
        <dbReference type="Google" id="ProtNLM"/>
    </source>
</evidence>
<sequence>MDDQPSGARDAPPQADRPSPEGPDAAGTDTPTSDRDNREGTAPDAADATHPTDATNTPPTPQPRHTAPQPAQQPQAQDPAQVRQPQPQPYGGPPPQPGPQPGGHPGPQPGPQPGGHPGPQPGPQPGQQPQPHSYTHPVPAWAQQPQFPAMPASPADWRYRAPAAPSWWHRHRRTLRLLTLVTVLALCGLVILGLVRQQTGTLGLLVGLGLAVLPVPLLIAAFRWIDGVEPTPWRNHFFAFAWGAFAATLVALLTNSLATTWLVTSLADGDVEPRADLLGSTVIAPIVEETAKGAAILLLFFFRRRDFNGVISGIALAGITATGFAFTENVLYLGTAFGEDQLLGPDALHESVTAMTFFIRIIVAPFAHPLFTALTGIAVGIVAALPGMGRALRILIPVLGLLAASLLHAIWNGSASLPDFTFLFVYALFMIPVFAALTWLAVWSRRLELRTVRDTLPAYAAAGWFSAPEPWGLASMRARAAARTLARRTHGPSGARTVAEYQHFATSLALLRARALHGSPAPDFQAREQELLHHVWQRHGVAGPPTASAAVNLNRYRPTGPPGPPGWGGAPPAYGAYGAQQFPVR</sequence>
<evidence type="ECO:0000256" key="1">
    <source>
        <dbReference type="SAM" id="MobiDB-lite"/>
    </source>
</evidence>
<comment type="caution">
    <text evidence="3">The sequence shown here is derived from an EMBL/GenBank/DDBJ whole genome shotgun (WGS) entry which is preliminary data.</text>
</comment>
<dbReference type="AlphaFoldDB" id="A0A1E7JP15"/>
<feature type="transmembrane region" description="Helical" evidence="2">
    <location>
        <begin position="201"/>
        <end position="225"/>
    </location>
</feature>
<dbReference type="InterPro" id="IPR026898">
    <property type="entry name" value="PrsW"/>
</dbReference>
<feature type="transmembrane region" description="Helical" evidence="2">
    <location>
        <begin position="392"/>
        <end position="411"/>
    </location>
</feature>
<dbReference type="STRING" id="933944.AN215_10420"/>
<feature type="region of interest" description="Disordered" evidence="1">
    <location>
        <begin position="1"/>
        <end position="139"/>
    </location>
</feature>
<feature type="transmembrane region" description="Helical" evidence="2">
    <location>
        <begin position="314"/>
        <end position="337"/>
    </location>
</feature>
<feature type="transmembrane region" description="Helical" evidence="2">
    <location>
        <begin position="282"/>
        <end position="302"/>
    </location>
</feature>
<organism evidence="3 4">
    <name type="scientific">Streptomyces abyssalis</name>
    <dbReference type="NCBI Taxonomy" id="933944"/>
    <lineage>
        <taxon>Bacteria</taxon>
        <taxon>Bacillati</taxon>
        <taxon>Actinomycetota</taxon>
        <taxon>Actinomycetes</taxon>
        <taxon>Kitasatosporales</taxon>
        <taxon>Streptomycetaceae</taxon>
        <taxon>Streptomyces</taxon>
    </lineage>
</organism>
<keyword evidence="2" id="KW-1133">Transmembrane helix</keyword>
<keyword evidence="4" id="KW-1185">Reference proteome</keyword>
<evidence type="ECO:0000313" key="3">
    <source>
        <dbReference type="EMBL" id="OEU90019.1"/>
    </source>
</evidence>
<accession>A0A1E7JP15</accession>
<reference evidence="3 4" key="1">
    <citation type="journal article" date="2016" name="Front. Microbiol.">
        <title>Comparative Genomics Analysis of Streptomyces Species Reveals Their Adaptation to the Marine Environment and Their Diversity at the Genomic Level.</title>
        <authorList>
            <person name="Tian X."/>
            <person name="Zhang Z."/>
            <person name="Yang T."/>
            <person name="Chen M."/>
            <person name="Li J."/>
            <person name="Chen F."/>
            <person name="Yang J."/>
            <person name="Li W."/>
            <person name="Zhang B."/>
            <person name="Zhang Z."/>
            <person name="Wu J."/>
            <person name="Zhang C."/>
            <person name="Long L."/>
            <person name="Xiao J."/>
        </authorList>
    </citation>
    <scope>NUCLEOTIDE SEQUENCE [LARGE SCALE GENOMIC DNA]</scope>
    <source>
        <strain evidence="3 4">SCSIO 10390</strain>
    </source>
</reference>
<feature type="compositionally biased region" description="Pro residues" evidence="1">
    <location>
        <begin position="86"/>
        <end position="128"/>
    </location>
</feature>
<protein>
    <recommendedName>
        <fullName evidence="5">Peptidase</fullName>
    </recommendedName>
</protein>
<feature type="transmembrane region" description="Helical" evidence="2">
    <location>
        <begin position="357"/>
        <end position="385"/>
    </location>
</feature>
<dbReference type="EMBL" id="LJGT01000038">
    <property type="protein sequence ID" value="OEU90019.1"/>
    <property type="molecule type" value="Genomic_DNA"/>
</dbReference>
<dbReference type="Proteomes" id="UP000176087">
    <property type="component" value="Unassembled WGS sequence"/>
</dbReference>
<feature type="transmembrane region" description="Helical" evidence="2">
    <location>
        <begin position="423"/>
        <end position="443"/>
    </location>
</feature>
<proteinExistence type="predicted"/>
<dbReference type="PANTHER" id="PTHR36844">
    <property type="entry name" value="PROTEASE PRSW"/>
    <property type="match status" value="1"/>
</dbReference>